<dbReference type="Proteomes" id="UP000231276">
    <property type="component" value="Unassembled WGS sequence"/>
</dbReference>
<dbReference type="EMBL" id="PCTS01000030">
    <property type="protein sequence ID" value="PIP86415.1"/>
    <property type="molecule type" value="Genomic_DNA"/>
</dbReference>
<feature type="transmembrane region" description="Helical" evidence="1">
    <location>
        <begin position="184"/>
        <end position="207"/>
    </location>
</feature>
<keyword evidence="1" id="KW-0812">Transmembrane</keyword>
<feature type="transmembrane region" description="Helical" evidence="1">
    <location>
        <begin position="119"/>
        <end position="142"/>
    </location>
</feature>
<dbReference type="PANTHER" id="PTHR20992">
    <property type="entry name" value="AT15442P-RELATED"/>
    <property type="match status" value="1"/>
</dbReference>
<dbReference type="AlphaFoldDB" id="A0A2H0DW64"/>
<organism evidence="2 3">
    <name type="scientific">Candidatus Campbellbacteria bacterium CG22_combo_CG10-13_8_21_14_all_43_18</name>
    <dbReference type="NCBI Taxonomy" id="1974530"/>
    <lineage>
        <taxon>Bacteria</taxon>
        <taxon>Candidatus Campbelliibacteriota</taxon>
    </lineage>
</organism>
<dbReference type="Pfam" id="PF04087">
    <property type="entry name" value="DUF389"/>
    <property type="match status" value="1"/>
</dbReference>
<accession>A0A2H0DW64</accession>
<feature type="transmembrane region" description="Helical" evidence="1">
    <location>
        <begin position="53"/>
        <end position="76"/>
    </location>
</feature>
<sequence>MKWKFFNHLKEADKSEAVKALIDKSSPDQMFFVMVILSVLMATFGLLQDNAPVIIGSMMIAPVLYPILSLAMGFVMSDGNLIGRSFKTIVRSVLFALGASVFVTVFFSVGESINEEIILFARPSLISAAIAVVAGLAVAFSLTKKEINTTLPGVAISVSLVPPLAVVGIGIAKASWTLISSSLLLFIINILGIVFASMLLFSSMNFYSRRGEARRKLWEDNREIEKEKLVERE</sequence>
<evidence type="ECO:0000313" key="2">
    <source>
        <dbReference type="EMBL" id="PIP86415.1"/>
    </source>
</evidence>
<protein>
    <submittedName>
        <fullName evidence="2">TIGR00341 family protein</fullName>
    </submittedName>
</protein>
<feature type="transmembrane region" description="Helical" evidence="1">
    <location>
        <begin position="30"/>
        <end position="47"/>
    </location>
</feature>
<gene>
    <name evidence="2" type="ORF">COW82_02200</name>
</gene>
<keyword evidence="1" id="KW-1133">Transmembrane helix</keyword>
<feature type="transmembrane region" description="Helical" evidence="1">
    <location>
        <begin position="154"/>
        <end position="172"/>
    </location>
</feature>
<proteinExistence type="predicted"/>
<evidence type="ECO:0000313" key="3">
    <source>
        <dbReference type="Proteomes" id="UP000231276"/>
    </source>
</evidence>
<dbReference type="NCBIfam" id="TIGR00341">
    <property type="entry name" value="TIGR00341 family protein"/>
    <property type="match status" value="1"/>
</dbReference>
<dbReference type="InterPro" id="IPR005240">
    <property type="entry name" value="DUF389"/>
</dbReference>
<reference evidence="2 3" key="1">
    <citation type="submission" date="2017-09" db="EMBL/GenBank/DDBJ databases">
        <title>Depth-based differentiation of microbial function through sediment-hosted aquifers and enrichment of novel symbionts in the deep terrestrial subsurface.</title>
        <authorList>
            <person name="Probst A.J."/>
            <person name="Ladd B."/>
            <person name="Jarett J.K."/>
            <person name="Geller-Mcgrath D.E."/>
            <person name="Sieber C.M."/>
            <person name="Emerson J.B."/>
            <person name="Anantharaman K."/>
            <person name="Thomas B.C."/>
            <person name="Malmstrom R."/>
            <person name="Stieglmeier M."/>
            <person name="Klingl A."/>
            <person name="Woyke T."/>
            <person name="Ryan C.M."/>
            <person name="Banfield J.F."/>
        </authorList>
    </citation>
    <scope>NUCLEOTIDE SEQUENCE [LARGE SCALE GENOMIC DNA]</scope>
    <source>
        <strain evidence="2">CG22_combo_CG10-13_8_21_14_all_43_18</strain>
    </source>
</reference>
<dbReference type="PANTHER" id="PTHR20992:SF9">
    <property type="entry name" value="AT15442P-RELATED"/>
    <property type="match status" value="1"/>
</dbReference>
<name>A0A2H0DW64_9BACT</name>
<keyword evidence="1" id="KW-0472">Membrane</keyword>
<comment type="caution">
    <text evidence="2">The sequence shown here is derived from an EMBL/GenBank/DDBJ whole genome shotgun (WGS) entry which is preliminary data.</text>
</comment>
<feature type="transmembrane region" description="Helical" evidence="1">
    <location>
        <begin position="88"/>
        <end position="107"/>
    </location>
</feature>
<evidence type="ECO:0000256" key="1">
    <source>
        <dbReference type="SAM" id="Phobius"/>
    </source>
</evidence>